<dbReference type="EMBL" id="BGZK01001955">
    <property type="protein sequence ID" value="GBP88749.1"/>
    <property type="molecule type" value="Genomic_DNA"/>
</dbReference>
<feature type="compositionally biased region" description="Basic residues" evidence="1">
    <location>
        <begin position="134"/>
        <end position="143"/>
    </location>
</feature>
<accession>A0A4C1ZPD0</accession>
<feature type="region of interest" description="Disordered" evidence="1">
    <location>
        <begin position="118"/>
        <end position="143"/>
    </location>
</feature>
<evidence type="ECO:0000313" key="2">
    <source>
        <dbReference type="EMBL" id="GBP88749.1"/>
    </source>
</evidence>
<feature type="region of interest" description="Disordered" evidence="1">
    <location>
        <begin position="1"/>
        <end position="20"/>
    </location>
</feature>
<comment type="caution">
    <text evidence="2">The sequence shown here is derived from an EMBL/GenBank/DDBJ whole genome shotgun (WGS) entry which is preliminary data.</text>
</comment>
<dbReference type="Proteomes" id="UP000299102">
    <property type="component" value="Unassembled WGS sequence"/>
</dbReference>
<reference evidence="2 3" key="1">
    <citation type="journal article" date="2019" name="Commun. Biol.">
        <title>The bagworm genome reveals a unique fibroin gene that provides high tensile strength.</title>
        <authorList>
            <person name="Kono N."/>
            <person name="Nakamura H."/>
            <person name="Ohtoshi R."/>
            <person name="Tomita M."/>
            <person name="Numata K."/>
            <person name="Arakawa K."/>
        </authorList>
    </citation>
    <scope>NUCLEOTIDE SEQUENCE [LARGE SCALE GENOMIC DNA]</scope>
</reference>
<proteinExistence type="predicted"/>
<keyword evidence="3" id="KW-1185">Reference proteome</keyword>
<name>A0A4C1ZPD0_EUMVA</name>
<evidence type="ECO:0000313" key="3">
    <source>
        <dbReference type="Proteomes" id="UP000299102"/>
    </source>
</evidence>
<gene>
    <name evidence="2" type="ORF">EVAR_62162_1</name>
</gene>
<dbReference type="AlphaFoldDB" id="A0A4C1ZPD0"/>
<organism evidence="2 3">
    <name type="scientific">Eumeta variegata</name>
    <name type="common">Bagworm moth</name>
    <name type="synonym">Eumeta japonica</name>
    <dbReference type="NCBI Taxonomy" id="151549"/>
    <lineage>
        <taxon>Eukaryota</taxon>
        <taxon>Metazoa</taxon>
        <taxon>Ecdysozoa</taxon>
        <taxon>Arthropoda</taxon>
        <taxon>Hexapoda</taxon>
        <taxon>Insecta</taxon>
        <taxon>Pterygota</taxon>
        <taxon>Neoptera</taxon>
        <taxon>Endopterygota</taxon>
        <taxon>Lepidoptera</taxon>
        <taxon>Glossata</taxon>
        <taxon>Ditrysia</taxon>
        <taxon>Tineoidea</taxon>
        <taxon>Psychidae</taxon>
        <taxon>Oiketicinae</taxon>
        <taxon>Eumeta</taxon>
    </lineage>
</organism>
<protein>
    <submittedName>
        <fullName evidence="2">Uncharacterized protein</fullName>
    </submittedName>
</protein>
<evidence type="ECO:0000256" key="1">
    <source>
        <dbReference type="SAM" id="MobiDB-lite"/>
    </source>
</evidence>
<sequence length="143" mass="15722">MSVVDGNRSDQECPFITASAPKGISSPSFQRILSMIGRKGFRALGNRELDVASRDGPPGQIEGLVKIVGRRSQMARRLTSRGEVELSKRCGQKKNEKWELEVNIEGGMTEGKIFSTAERAAGTRRGPGTPVLRDRKRIKKPTV</sequence>